<protein>
    <recommendedName>
        <fullName evidence="4">SPS-sensor component PTR3</fullName>
    </recommendedName>
</protein>
<organism evidence="3">
    <name type="scientific">Candida tenuis (strain ATCC 10573 / BCRC 21748 / CBS 615 / JCM 9827 / NBRC 10315 / NRRL Y-1498 / VKM Y-70)</name>
    <name type="common">Yeast</name>
    <name type="synonym">Yamadazyma tenuis</name>
    <dbReference type="NCBI Taxonomy" id="590646"/>
    <lineage>
        <taxon>Eukaryota</taxon>
        <taxon>Fungi</taxon>
        <taxon>Dikarya</taxon>
        <taxon>Ascomycota</taxon>
        <taxon>Saccharomycotina</taxon>
        <taxon>Pichiomycetes</taxon>
        <taxon>Debaryomycetaceae</taxon>
        <taxon>Yamadazyma</taxon>
    </lineage>
</organism>
<feature type="compositionally biased region" description="Basic residues" evidence="1">
    <location>
        <begin position="88"/>
        <end position="99"/>
    </location>
</feature>
<dbReference type="STRING" id="590646.G3B2L2"/>
<sequence length="721" mass="80371">MERIKVSSLEPLLKLSASVDPTDLCSDAAVLSCGCVVSERFFLPLVDSSGTTSCPECMKSNVTFLKPIRQLRDLYNIISQVLSESTPRTRRRSSSKKSIKGPNDPINERSVGEQMDLVSLFYRYAKEETSQYLVSSDNAHVNPIDINHQRPKSNSSYINSNSISPLRKMSINPGESVGMLSESYLERERVKSKAPKYEDLLVSDITEEKEYNFSKCFPFHRKLTTFQTQQGRLFSSSLFKGSMIKKTGRFIANDIHTSTDFVTGQEITRFVSITEKRWELYELVEDPEMHPVLVCCGKSSGEYGPSFNELREDYGHEVVIRNDFSGNSSANSTSTDLGHKKRLGSWEFISCRLSGDFLAISGTKGIMRVFNVSKTSLPHELGQPVYTYITNFPIRCIAISNNDPLIACGITAKERISGKEQPFVVLHKLVRSVAADRIIGSVEPITITIPYRDPIKLINFNATSTHLMCCTVWESRYLIIRLRSSGSDNFRKPRLIWTDSSVLRSSKRKKSDGALYDDSDDDNSDDNALMMDNEGITDAQFGAIPNTVVLTSCSLQHRPPLMLRLEGSTIDSSQGRHLSDALSFESSLNSRHDGNDDGYDITNIKSSELLMKFSEVGFSIHKSALSPRRDALAFLDKDGRVYLVSIPNFELNLNSSPKKVVVLLGEVANAERYVEAAAISFSADGGRVYVSDRRGALSVFDFTKGIPGQDSDVVKCRIISA</sequence>
<dbReference type="AlphaFoldDB" id="G3B2L2"/>
<keyword evidence="3" id="KW-1185">Reference proteome</keyword>
<dbReference type="EMBL" id="GL996515">
    <property type="protein sequence ID" value="EGV64706.1"/>
    <property type="molecule type" value="Genomic_DNA"/>
</dbReference>
<dbReference type="GeneID" id="18248790"/>
<gene>
    <name evidence="2" type="ORF">CANTEDRAFT_120576</name>
</gene>
<evidence type="ECO:0000256" key="1">
    <source>
        <dbReference type="SAM" id="MobiDB-lite"/>
    </source>
</evidence>
<dbReference type="InterPro" id="IPR036322">
    <property type="entry name" value="WD40_repeat_dom_sf"/>
</dbReference>
<dbReference type="SUPFAM" id="SSF50978">
    <property type="entry name" value="WD40 repeat-like"/>
    <property type="match status" value="1"/>
</dbReference>
<feature type="region of interest" description="Disordered" evidence="1">
    <location>
        <begin position="86"/>
        <end position="109"/>
    </location>
</feature>
<evidence type="ECO:0000313" key="3">
    <source>
        <dbReference type="Proteomes" id="UP000000707"/>
    </source>
</evidence>
<dbReference type="OrthoDB" id="5324744at2759"/>
<dbReference type="Proteomes" id="UP000000707">
    <property type="component" value="Unassembled WGS sequence"/>
</dbReference>
<evidence type="ECO:0000313" key="2">
    <source>
        <dbReference type="EMBL" id="EGV64706.1"/>
    </source>
</evidence>
<dbReference type="HOGENOM" id="CLU_028479_0_0_1"/>
<dbReference type="KEGG" id="cten:18248790"/>
<accession>G3B2L2</accession>
<reference evidence="2 3" key="1">
    <citation type="journal article" date="2011" name="Proc. Natl. Acad. Sci. U.S.A.">
        <title>Comparative genomics of xylose-fermenting fungi for enhanced biofuel production.</title>
        <authorList>
            <person name="Wohlbach D.J."/>
            <person name="Kuo A."/>
            <person name="Sato T.K."/>
            <person name="Potts K.M."/>
            <person name="Salamov A.A."/>
            <person name="LaButti K.M."/>
            <person name="Sun H."/>
            <person name="Clum A."/>
            <person name="Pangilinan J.L."/>
            <person name="Lindquist E.A."/>
            <person name="Lucas S."/>
            <person name="Lapidus A."/>
            <person name="Jin M."/>
            <person name="Gunawan C."/>
            <person name="Balan V."/>
            <person name="Dale B.E."/>
            <person name="Jeffries T.W."/>
            <person name="Zinkel R."/>
            <person name="Barry K.W."/>
            <person name="Grigoriev I.V."/>
            <person name="Gasch A.P."/>
        </authorList>
    </citation>
    <scope>NUCLEOTIDE SEQUENCE [LARGE SCALE GENOMIC DNA]</scope>
    <source>
        <strain evidence="3">ATCC 10573 / BCRC 21748 / CBS 615 / JCM 9827 / NBRC 10315 / NRRL Y-1498 / VKM Y-70</strain>
    </source>
</reference>
<proteinExistence type="predicted"/>
<dbReference type="eggNOG" id="ENOG502QUFR">
    <property type="taxonomic scope" value="Eukaryota"/>
</dbReference>
<evidence type="ECO:0008006" key="4">
    <source>
        <dbReference type="Google" id="ProtNLM"/>
    </source>
</evidence>
<name>G3B2L2_CANTC</name>